<comment type="pathway">
    <text evidence="1">Cofactor biosynthesis; molybdopterin biosynthesis.</text>
</comment>
<evidence type="ECO:0000256" key="8">
    <source>
        <dbReference type="ARBA" id="ARBA00030407"/>
    </source>
</evidence>
<name>A0ABW1PKK9_9FLAO</name>
<evidence type="ECO:0000313" key="12">
    <source>
        <dbReference type="EMBL" id="MFC6095372.1"/>
    </source>
</evidence>
<evidence type="ECO:0000256" key="1">
    <source>
        <dbReference type="ARBA" id="ARBA00005046"/>
    </source>
</evidence>
<comment type="similarity">
    <text evidence="2">Belongs to the MoaE family.</text>
</comment>
<keyword evidence="13" id="KW-1185">Reference proteome</keyword>
<protein>
    <recommendedName>
        <fullName evidence="4">Molybdopterin synthase catalytic subunit</fullName>
        <ecNumber evidence="3">2.8.1.12</ecNumber>
    </recommendedName>
    <alternativeName>
        <fullName evidence="9">MPT synthase subunit 2</fullName>
    </alternativeName>
    <alternativeName>
        <fullName evidence="7">Molybdenum cofactor biosynthesis protein E</fullName>
    </alternativeName>
    <alternativeName>
        <fullName evidence="8">Molybdopterin-converting factor large subunit</fullName>
    </alternativeName>
    <alternativeName>
        <fullName evidence="10">Molybdopterin-converting factor subunit 2</fullName>
    </alternativeName>
</protein>
<evidence type="ECO:0000256" key="9">
    <source>
        <dbReference type="ARBA" id="ARBA00030781"/>
    </source>
</evidence>
<dbReference type="EMBL" id="JBHSQB010000003">
    <property type="protein sequence ID" value="MFC6095372.1"/>
    <property type="molecule type" value="Genomic_DNA"/>
</dbReference>
<comment type="subunit">
    <text evidence="6">Heterotetramer of 2 MoaD subunits and 2 MoaE subunits. Also stable as homodimer. The enzyme changes between these two forms during catalysis.</text>
</comment>
<evidence type="ECO:0000256" key="6">
    <source>
        <dbReference type="ARBA" id="ARBA00026066"/>
    </source>
</evidence>
<dbReference type="Proteomes" id="UP001596287">
    <property type="component" value="Unassembled WGS sequence"/>
</dbReference>
<evidence type="ECO:0000256" key="11">
    <source>
        <dbReference type="ARBA" id="ARBA00049878"/>
    </source>
</evidence>
<evidence type="ECO:0000256" key="5">
    <source>
        <dbReference type="ARBA" id="ARBA00023150"/>
    </source>
</evidence>
<dbReference type="CDD" id="cd00756">
    <property type="entry name" value="MoaE"/>
    <property type="match status" value="1"/>
</dbReference>
<dbReference type="SUPFAM" id="SSF54690">
    <property type="entry name" value="Molybdopterin synthase subunit MoaE"/>
    <property type="match status" value="1"/>
</dbReference>
<evidence type="ECO:0000256" key="4">
    <source>
        <dbReference type="ARBA" id="ARBA00013858"/>
    </source>
</evidence>
<dbReference type="EC" id="2.8.1.12" evidence="3"/>
<keyword evidence="5" id="KW-0501">Molybdenum cofactor biosynthesis</keyword>
<proteinExistence type="inferred from homology"/>
<comment type="catalytic activity">
    <reaction evidence="11">
        <text>2 [molybdopterin-synthase sulfur-carrier protein]-C-terminal-Gly-aminoethanethioate + cyclic pyranopterin phosphate + H2O = molybdopterin + 2 [molybdopterin-synthase sulfur-carrier protein]-C-terminal Gly-Gly + 2 H(+)</text>
        <dbReference type="Rhea" id="RHEA:26333"/>
        <dbReference type="Rhea" id="RHEA-COMP:12202"/>
        <dbReference type="Rhea" id="RHEA-COMP:19907"/>
        <dbReference type="ChEBI" id="CHEBI:15377"/>
        <dbReference type="ChEBI" id="CHEBI:15378"/>
        <dbReference type="ChEBI" id="CHEBI:58698"/>
        <dbReference type="ChEBI" id="CHEBI:59648"/>
        <dbReference type="ChEBI" id="CHEBI:90778"/>
        <dbReference type="ChEBI" id="CHEBI:232372"/>
        <dbReference type="EC" id="2.8.1.12"/>
    </reaction>
</comment>
<accession>A0ABW1PKK9</accession>
<dbReference type="InterPro" id="IPR003448">
    <property type="entry name" value="Mopterin_biosynth_MoaE"/>
</dbReference>
<reference evidence="13" key="1">
    <citation type="journal article" date="2019" name="Int. J. Syst. Evol. Microbiol.">
        <title>The Global Catalogue of Microorganisms (GCM) 10K type strain sequencing project: providing services to taxonomists for standard genome sequencing and annotation.</title>
        <authorList>
            <consortium name="The Broad Institute Genomics Platform"/>
            <consortium name="The Broad Institute Genome Sequencing Center for Infectious Disease"/>
            <person name="Wu L."/>
            <person name="Ma J."/>
        </authorList>
    </citation>
    <scope>NUCLEOTIDE SEQUENCE [LARGE SCALE GENOMIC DNA]</scope>
    <source>
        <strain evidence="13">CCUG 49679</strain>
    </source>
</reference>
<gene>
    <name evidence="12" type="ORF">ACFPVY_01835</name>
</gene>
<sequence>MSKTIKNIFIEGAISPLFISESIAKHASKKDIGAHSIFLGQIREDVIDGNTVKAIEYTAYEDMALEKMNEIREEIFEKYDLTCMHVHHSLGVVNAGEICLFVFTSSKHRKMAMQACDEMVERIKAELQIWGKEIFNDESHQWKVNK</sequence>
<dbReference type="InterPro" id="IPR036563">
    <property type="entry name" value="MoaE_sf"/>
</dbReference>
<organism evidence="12 13">
    <name type="scientific">Flavobacterium qiangtangense</name>
    <dbReference type="NCBI Taxonomy" id="1442595"/>
    <lineage>
        <taxon>Bacteria</taxon>
        <taxon>Pseudomonadati</taxon>
        <taxon>Bacteroidota</taxon>
        <taxon>Flavobacteriia</taxon>
        <taxon>Flavobacteriales</taxon>
        <taxon>Flavobacteriaceae</taxon>
        <taxon>Flavobacterium</taxon>
    </lineage>
</organism>
<evidence type="ECO:0000313" key="13">
    <source>
        <dbReference type="Proteomes" id="UP001596287"/>
    </source>
</evidence>
<evidence type="ECO:0000256" key="3">
    <source>
        <dbReference type="ARBA" id="ARBA00011950"/>
    </source>
</evidence>
<evidence type="ECO:0000256" key="10">
    <source>
        <dbReference type="ARBA" id="ARBA00032474"/>
    </source>
</evidence>
<dbReference type="Pfam" id="PF02391">
    <property type="entry name" value="MoaE"/>
    <property type="match status" value="1"/>
</dbReference>
<comment type="caution">
    <text evidence="12">The sequence shown here is derived from an EMBL/GenBank/DDBJ whole genome shotgun (WGS) entry which is preliminary data.</text>
</comment>
<evidence type="ECO:0000256" key="7">
    <source>
        <dbReference type="ARBA" id="ARBA00029745"/>
    </source>
</evidence>
<evidence type="ECO:0000256" key="2">
    <source>
        <dbReference type="ARBA" id="ARBA00005426"/>
    </source>
</evidence>
<dbReference type="PANTHER" id="PTHR23404">
    <property type="entry name" value="MOLYBDOPTERIN SYNTHASE RELATED"/>
    <property type="match status" value="1"/>
</dbReference>
<dbReference type="RefSeq" id="WP_379789991.1">
    <property type="nucleotide sequence ID" value="NZ_JBHSQB010000003.1"/>
</dbReference>
<dbReference type="Gene3D" id="3.90.1170.40">
    <property type="entry name" value="Molybdopterin biosynthesis MoaE subunit"/>
    <property type="match status" value="1"/>
</dbReference>